<evidence type="ECO:0000256" key="2">
    <source>
        <dbReference type="ARBA" id="ARBA00022723"/>
    </source>
</evidence>
<dbReference type="RefSeq" id="WP_048694619.1">
    <property type="nucleotide sequence ID" value="NZ_KQ130501.1"/>
</dbReference>
<reference evidence="5 6" key="1">
    <citation type="submission" date="2015-04" db="EMBL/GenBank/DDBJ databases">
        <title>Draft Genome Sequence of the Novel Agar-Digesting Marine Bacterium Q1.</title>
        <authorList>
            <person name="Li Y."/>
            <person name="Li D."/>
            <person name="Chen G."/>
            <person name="Du Z."/>
        </authorList>
    </citation>
    <scope>NUCLEOTIDE SEQUENCE [LARGE SCALE GENOMIC DNA]</scope>
    <source>
        <strain evidence="5 6">Q1</strain>
    </source>
</reference>
<evidence type="ECO:0000313" key="6">
    <source>
        <dbReference type="Proteomes" id="UP000037600"/>
    </source>
</evidence>
<dbReference type="GO" id="GO:0046872">
    <property type="term" value="F:metal ion binding"/>
    <property type="evidence" value="ECO:0007669"/>
    <property type="project" value="UniProtKB-KW"/>
</dbReference>
<gene>
    <name evidence="5" type="ORF">XM47_15720</name>
</gene>
<organism evidence="5 6">
    <name type="scientific">Catenovulum maritimum</name>
    <dbReference type="NCBI Taxonomy" id="1513271"/>
    <lineage>
        <taxon>Bacteria</taxon>
        <taxon>Pseudomonadati</taxon>
        <taxon>Pseudomonadota</taxon>
        <taxon>Gammaproteobacteria</taxon>
        <taxon>Alteromonadales</taxon>
        <taxon>Alteromonadaceae</taxon>
        <taxon>Catenovulum</taxon>
    </lineage>
</organism>
<feature type="binding site" evidence="4">
    <location>
        <position position="168"/>
    </location>
    <ligand>
        <name>molybdate</name>
        <dbReference type="ChEBI" id="CHEBI:36264"/>
    </ligand>
</feature>
<keyword evidence="3" id="KW-0732">Signal</keyword>
<evidence type="ECO:0008006" key="7">
    <source>
        <dbReference type="Google" id="ProtNLM"/>
    </source>
</evidence>
<dbReference type="EMBL" id="LAZL01000029">
    <property type="protein sequence ID" value="KMT64214.1"/>
    <property type="molecule type" value="Genomic_DNA"/>
</dbReference>
<protein>
    <recommendedName>
        <fullName evidence="7">Molybdate ABC transporter substrate-binding protein</fullName>
    </recommendedName>
</protein>
<dbReference type="NCBIfam" id="TIGR01256">
    <property type="entry name" value="modA"/>
    <property type="match status" value="1"/>
</dbReference>
<dbReference type="InterPro" id="IPR005950">
    <property type="entry name" value="ModA"/>
</dbReference>
<comment type="caution">
    <text evidence="5">The sequence shown here is derived from an EMBL/GenBank/DDBJ whole genome shotgun (WGS) entry which is preliminary data.</text>
</comment>
<proteinExistence type="inferred from homology"/>
<evidence type="ECO:0000256" key="4">
    <source>
        <dbReference type="PIRSR" id="PIRSR004846-1"/>
    </source>
</evidence>
<dbReference type="InterPro" id="IPR044084">
    <property type="entry name" value="AvModA-like_subst-bd"/>
</dbReference>
<dbReference type="Pfam" id="PF13531">
    <property type="entry name" value="SBP_bac_11"/>
    <property type="match status" value="1"/>
</dbReference>
<feature type="binding site" evidence="4">
    <location>
        <position position="60"/>
    </location>
    <ligand>
        <name>molybdate</name>
        <dbReference type="ChEBI" id="CHEBI:36264"/>
    </ligand>
</feature>
<dbReference type="PATRIC" id="fig|1513271.3.peg.3239"/>
<dbReference type="OrthoDB" id="9785015at2"/>
<evidence type="ECO:0000256" key="3">
    <source>
        <dbReference type="ARBA" id="ARBA00022729"/>
    </source>
</evidence>
<dbReference type="PANTHER" id="PTHR30632">
    <property type="entry name" value="MOLYBDATE-BINDING PERIPLASMIC PROTEIN"/>
    <property type="match status" value="1"/>
</dbReference>
<dbReference type="PIRSF" id="PIRSF004846">
    <property type="entry name" value="ModA"/>
    <property type="match status" value="1"/>
</dbReference>
<name>A0A0J8GSE2_9ALTE</name>
<dbReference type="GO" id="GO:0030973">
    <property type="term" value="F:molybdate ion binding"/>
    <property type="evidence" value="ECO:0007669"/>
    <property type="project" value="InterPro"/>
</dbReference>
<dbReference type="SUPFAM" id="SSF53850">
    <property type="entry name" value="Periplasmic binding protein-like II"/>
    <property type="match status" value="1"/>
</dbReference>
<evidence type="ECO:0000313" key="5">
    <source>
        <dbReference type="EMBL" id="KMT64214.1"/>
    </source>
</evidence>
<keyword evidence="2 4" id="KW-0479">Metal-binding</keyword>
<dbReference type="Proteomes" id="UP000037600">
    <property type="component" value="Unassembled WGS sequence"/>
</dbReference>
<dbReference type="InterPro" id="IPR050682">
    <property type="entry name" value="ModA/WtpA"/>
</dbReference>
<dbReference type="PANTHER" id="PTHR30632:SF14">
    <property type="entry name" value="TUNGSTATE_MOLYBDATE_CHROMATE-BINDING PROTEIN MODA"/>
    <property type="match status" value="1"/>
</dbReference>
<dbReference type="GO" id="GO:0015689">
    <property type="term" value="P:molybdate ion transport"/>
    <property type="evidence" value="ECO:0007669"/>
    <property type="project" value="InterPro"/>
</dbReference>
<keyword evidence="4" id="KW-0500">Molybdenum</keyword>
<dbReference type="CDD" id="cd13539">
    <property type="entry name" value="PBP2_AvModA"/>
    <property type="match status" value="1"/>
</dbReference>
<dbReference type="AlphaFoldDB" id="A0A0J8GSE2"/>
<comment type="similarity">
    <text evidence="1">Belongs to the bacterial solute-binding protein ModA family.</text>
</comment>
<keyword evidence="6" id="KW-1185">Reference proteome</keyword>
<accession>A0A0J8GSE2</accession>
<dbReference type="STRING" id="1513271.XM47_15720"/>
<dbReference type="Gene3D" id="3.40.190.10">
    <property type="entry name" value="Periplasmic binding protein-like II"/>
    <property type="match status" value="2"/>
</dbReference>
<evidence type="ECO:0000256" key="1">
    <source>
        <dbReference type="ARBA" id="ARBA00009175"/>
    </source>
</evidence>
<sequence length="256" mass="28846">MKQTTYKIYTFLIFIFLSLNISANTLRIGVAANFKPAMNLIKPDFESKYNAKLVSIYASSGKLYSQIVHGAPFDIFLAADDVKTQALANQGLILDGSRQIYIRGQLGVWSRHKAVNSIESLKLTMRQANKIAIANPKLAPYGQAASQVIEQLGLNQIVKLKLVQGENISHAYQFVKTNNAELGFLSWSHLLADKDKLSDFIYLVPKQYYQPINQEMIIVKTTKNSDLAWAFHQYLQSEDVQSRLVKLGYIARQALN</sequence>